<reference evidence="1 2" key="1">
    <citation type="submission" date="2014-04" db="EMBL/GenBank/DDBJ databases">
        <authorList>
            <consortium name="DOE Joint Genome Institute"/>
            <person name="Kuo A."/>
            <person name="Tarkka M."/>
            <person name="Buscot F."/>
            <person name="Kohler A."/>
            <person name="Nagy L.G."/>
            <person name="Floudas D."/>
            <person name="Copeland A."/>
            <person name="Barry K.W."/>
            <person name="Cichocki N."/>
            <person name="Veneault-Fourrey C."/>
            <person name="LaButti K."/>
            <person name="Lindquist E.A."/>
            <person name="Lipzen A."/>
            <person name="Lundell T."/>
            <person name="Morin E."/>
            <person name="Murat C."/>
            <person name="Sun H."/>
            <person name="Tunlid A."/>
            <person name="Henrissat B."/>
            <person name="Grigoriev I.V."/>
            <person name="Hibbett D.S."/>
            <person name="Martin F."/>
            <person name="Nordberg H.P."/>
            <person name="Cantor M.N."/>
            <person name="Hua S.X."/>
        </authorList>
    </citation>
    <scope>NUCLEOTIDE SEQUENCE [LARGE SCALE GENOMIC DNA]</scope>
    <source>
        <strain evidence="1 2">F 1598</strain>
    </source>
</reference>
<gene>
    <name evidence="1" type="ORF">PILCRDRAFT_817749</name>
</gene>
<protein>
    <submittedName>
        <fullName evidence="1">Uncharacterized protein</fullName>
    </submittedName>
</protein>
<evidence type="ECO:0000313" key="2">
    <source>
        <dbReference type="Proteomes" id="UP000054166"/>
    </source>
</evidence>
<proteinExistence type="predicted"/>
<evidence type="ECO:0000313" key="1">
    <source>
        <dbReference type="EMBL" id="KIM84923.1"/>
    </source>
</evidence>
<dbReference type="EMBL" id="KN832986">
    <property type="protein sequence ID" value="KIM84923.1"/>
    <property type="molecule type" value="Genomic_DNA"/>
</dbReference>
<dbReference type="Proteomes" id="UP000054166">
    <property type="component" value="Unassembled WGS sequence"/>
</dbReference>
<dbReference type="InParanoid" id="A0A0C3BF41"/>
<sequence>MTSYDSRQYPMLLSKDLDSVFLALYKVEDFASNHLLSHFLTQHYVNDWSLVSI</sequence>
<name>A0A0C3BF41_PILCF</name>
<accession>A0A0C3BF41</accession>
<dbReference type="AlphaFoldDB" id="A0A0C3BF41"/>
<dbReference type="HOGENOM" id="CLU_3069502_0_0_1"/>
<reference evidence="2" key="2">
    <citation type="submission" date="2015-01" db="EMBL/GenBank/DDBJ databases">
        <title>Evolutionary Origins and Diversification of the Mycorrhizal Mutualists.</title>
        <authorList>
            <consortium name="DOE Joint Genome Institute"/>
            <consortium name="Mycorrhizal Genomics Consortium"/>
            <person name="Kohler A."/>
            <person name="Kuo A."/>
            <person name="Nagy L.G."/>
            <person name="Floudas D."/>
            <person name="Copeland A."/>
            <person name="Barry K.W."/>
            <person name="Cichocki N."/>
            <person name="Veneault-Fourrey C."/>
            <person name="LaButti K."/>
            <person name="Lindquist E.A."/>
            <person name="Lipzen A."/>
            <person name="Lundell T."/>
            <person name="Morin E."/>
            <person name="Murat C."/>
            <person name="Riley R."/>
            <person name="Ohm R."/>
            <person name="Sun H."/>
            <person name="Tunlid A."/>
            <person name="Henrissat B."/>
            <person name="Grigoriev I.V."/>
            <person name="Hibbett D.S."/>
            <person name="Martin F."/>
        </authorList>
    </citation>
    <scope>NUCLEOTIDE SEQUENCE [LARGE SCALE GENOMIC DNA]</scope>
    <source>
        <strain evidence="2">F 1598</strain>
    </source>
</reference>
<keyword evidence="2" id="KW-1185">Reference proteome</keyword>
<organism evidence="1 2">
    <name type="scientific">Piloderma croceum (strain F 1598)</name>
    <dbReference type="NCBI Taxonomy" id="765440"/>
    <lineage>
        <taxon>Eukaryota</taxon>
        <taxon>Fungi</taxon>
        <taxon>Dikarya</taxon>
        <taxon>Basidiomycota</taxon>
        <taxon>Agaricomycotina</taxon>
        <taxon>Agaricomycetes</taxon>
        <taxon>Agaricomycetidae</taxon>
        <taxon>Atheliales</taxon>
        <taxon>Atheliaceae</taxon>
        <taxon>Piloderma</taxon>
    </lineage>
</organism>